<sequence length="309" mass="34733">LSVAFWLPLRSSLRLHVRHVSHAGRPADVNSGKATASYVAFLSRSSLSCGGVVLSDSCFATGCGLCVCYSLVEIYLLWCALVVARFWLWYIMEVGWAQRAHRFSVCERNRGWRHVLNATTLSVAFWLPPRSGLRLHVRHVSCIGRPADVDSGKVTASYVAFLSRRGVFGMFSLRGRRTERGKRRVIIVLHVLHEALVSGALAPVALEEHVVQVTYWSPASPVFPVPHFRELRPESLKVPGMGLQLCGLQVWYWLVSTILWLYCVVVERQLDLLSVTARLRGFWLWYLVEVGLAIYVACGGVVADLYHQQ</sequence>
<feature type="transmembrane region" description="Helical" evidence="1">
    <location>
        <begin position="250"/>
        <end position="270"/>
    </location>
</feature>
<proteinExistence type="predicted"/>
<accession>A0A843WJF2</accession>
<evidence type="ECO:0000256" key="1">
    <source>
        <dbReference type="SAM" id="Phobius"/>
    </source>
</evidence>
<gene>
    <name evidence="2" type="ORF">Taro_038495</name>
</gene>
<feature type="transmembrane region" description="Helical" evidence="1">
    <location>
        <begin position="74"/>
        <end position="92"/>
    </location>
</feature>
<keyword evidence="1" id="KW-0812">Transmembrane</keyword>
<dbReference type="AlphaFoldDB" id="A0A843WJF2"/>
<protein>
    <submittedName>
        <fullName evidence="2">Uncharacterized protein</fullName>
    </submittedName>
</protein>
<keyword evidence="3" id="KW-1185">Reference proteome</keyword>
<dbReference type="EMBL" id="NMUH01003459">
    <property type="protein sequence ID" value="MQM05681.1"/>
    <property type="molecule type" value="Genomic_DNA"/>
</dbReference>
<keyword evidence="1" id="KW-0472">Membrane</keyword>
<comment type="caution">
    <text evidence="2">The sequence shown here is derived from an EMBL/GenBank/DDBJ whole genome shotgun (WGS) entry which is preliminary data.</text>
</comment>
<evidence type="ECO:0000313" key="3">
    <source>
        <dbReference type="Proteomes" id="UP000652761"/>
    </source>
</evidence>
<feature type="transmembrane region" description="Helical" evidence="1">
    <location>
        <begin position="185"/>
        <end position="206"/>
    </location>
</feature>
<organism evidence="2 3">
    <name type="scientific">Colocasia esculenta</name>
    <name type="common">Wild taro</name>
    <name type="synonym">Arum esculentum</name>
    <dbReference type="NCBI Taxonomy" id="4460"/>
    <lineage>
        <taxon>Eukaryota</taxon>
        <taxon>Viridiplantae</taxon>
        <taxon>Streptophyta</taxon>
        <taxon>Embryophyta</taxon>
        <taxon>Tracheophyta</taxon>
        <taxon>Spermatophyta</taxon>
        <taxon>Magnoliopsida</taxon>
        <taxon>Liliopsida</taxon>
        <taxon>Araceae</taxon>
        <taxon>Aroideae</taxon>
        <taxon>Colocasieae</taxon>
        <taxon>Colocasia</taxon>
    </lineage>
</organism>
<evidence type="ECO:0000313" key="2">
    <source>
        <dbReference type="EMBL" id="MQM05681.1"/>
    </source>
</evidence>
<name>A0A843WJF2_COLES</name>
<keyword evidence="1" id="KW-1133">Transmembrane helix</keyword>
<feature type="transmembrane region" description="Helical" evidence="1">
    <location>
        <begin position="282"/>
        <end position="303"/>
    </location>
</feature>
<feature type="non-terminal residue" evidence="2">
    <location>
        <position position="1"/>
    </location>
</feature>
<reference evidence="2" key="1">
    <citation type="submission" date="2017-07" db="EMBL/GenBank/DDBJ databases">
        <title>Taro Niue Genome Assembly and Annotation.</title>
        <authorList>
            <person name="Atibalentja N."/>
            <person name="Keating K."/>
            <person name="Fields C.J."/>
        </authorList>
    </citation>
    <scope>NUCLEOTIDE SEQUENCE</scope>
    <source>
        <strain evidence="2">Niue_2</strain>
        <tissue evidence="2">Leaf</tissue>
    </source>
</reference>
<dbReference type="Proteomes" id="UP000652761">
    <property type="component" value="Unassembled WGS sequence"/>
</dbReference>